<dbReference type="PRINTS" id="PR00031">
    <property type="entry name" value="HTHREPRESSR"/>
</dbReference>
<evidence type="ECO:0000256" key="3">
    <source>
        <dbReference type="ARBA" id="ARBA00023125"/>
    </source>
</evidence>
<dbReference type="InterPro" id="IPR000047">
    <property type="entry name" value="HTH_motif"/>
</dbReference>
<dbReference type="GO" id="GO:0000981">
    <property type="term" value="F:DNA-binding transcription factor activity, RNA polymerase II-specific"/>
    <property type="evidence" value="ECO:0007669"/>
    <property type="project" value="UniProtKB-UniRule"/>
</dbReference>
<comment type="similarity">
    <text evidence="7 10">Belongs to the HD-ZIP homeobox family. Class I subfamily.</text>
</comment>
<reference evidence="13" key="1">
    <citation type="submission" date="2022-12" db="EMBL/GenBank/DDBJ databases">
        <title>Draft genome assemblies for two species of Escallonia (Escalloniales).</title>
        <authorList>
            <person name="Chanderbali A."/>
            <person name="Dervinis C."/>
            <person name="Anghel I."/>
            <person name="Soltis D."/>
            <person name="Soltis P."/>
            <person name="Zapata F."/>
        </authorList>
    </citation>
    <scope>NUCLEOTIDE SEQUENCE</scope>
    <source>
        <strain evidence="13">UCBG92.1500</strain>
        <tissue evidence="13">Leaf</tissue>
    </source>
</reference>
<dbReference type="Pfam" id="PF00046">
    <property type="entry name" value="Homeodomain"/>
    <property type="match status" value="1"/>
</dbReference>
<evidence type="ECO:0000256" key="11">
    <source>
        <dbReference type="SAM" id="Coils"/>
    </source>
</evidence>
<dbReference type="PANTHER" id="PTHR24326">
    <property type="entry name" value="HOMEOBOX-LEUCINE ZIPPER PROTEIN"/>
    <property type="match status" value="1"/>
</dbReference>
<keyword evidence="14" id="KW-1185">Reference proteome</keyword>
<evidence type="ECO:0000313" key="13">
    <source>
        <dbReference type="EMBL" id="KAK2994081.1"/>
    </source>
</evidence>
<organism evidence="13 14">
    <name type="scientific">Escallonia rubra</name>
    <dbReference type="NCBI Taxonomy" id="112253"/>
    <lineage>
        <taxon>Eukaryota</taxon>
        <taxon>Viridiplantae</taxon>
        <taxon>Streptophyta</taxon>
        <taxon>Embryophyta</taxon>
        <taxon>Tracheophyta</taxon>
        <taxon>Spermatophyta</taxon>
        <taxon>Magnoliopsida</taxon>
        <taxon>eudicotyledons</taxon>
        <taxon>Gunneridae</taxon>
        <taxon>Pentapetalae</taxon>
        <taxon>asterids</taxon>
        <taxon>campanulids</taxon>
        <taxon>Escalloniales</taxon>
        <taxon>Escalloniaceae</taxon>
        <taxon>Escallonia</taxon>
    </lineage>
</organism>
<evidence type="ECO:0000259" key="12">
    <source>
        <dbReference type="PROSITE" id="PS50071"/>
    </source>
</evidence>
<dbReference type="PROSITE" id="PS50071">
    <property type="entry name" value="HOMEOBOX_2"/>
    <property type="match status" value="1"/>
</dbReference>
<dbReference type="Pfam" id="PF02183">
    <property type="entry name" value="HALZ"/>
    <property type="match status" value="1"/>
</dbReference>
<gene>
    <name evidence="13" type="ORF">RJ640_024345</name>
</gene>
<sequence length="282" mass="32146">MDSGRLFFDPVGHGNMLYLGSGDPVFRGSRSVMNMEETSKRRPFFSSPDELFDEDYYDEQLPDKKRRLSPEQVHLLEKSFEVENKLEPERKTQLAKKLGMQPRQVAVWFQNRRARWKTKQLERDYDKLKSSYDSLMSDYDSILTGNEKLKAEVFSLNEKLQAKEMARAATSEQKSDSLLAVAAPVPPLQFDVKVEDRLSTGSGRSAVVDDDGPQLVDSGDSYFPGSDDFPGCVNAVEVDHGVMSEEDDGSDDGRSTYFTYAFVAEQQQHHEEEQPTGWWVWS</sequence>
<feature type="domain" description="Homeobox" evidence="12">
    <location>
        <begin position="59"/>
        <end position="119"/>
    </location>
</feature>
<keyword evidence="11" id="KW-0175">Coiled coil</keyword>
<feature type="coiled-coil region" evidence="11">
    <location>
        <begin position="118"/>
        <end position="166"/>
    </location>
</feature>
<keyword evidence="5 10" id="KW-0804">Transcription</keyword>
<dbReference type="InterPro" id="IPR009057">
    <property type="entry name" value="Homeodomain-like_sf"/>
</dbReference>
<evidence type="ECO:0000256" key="2">
    <source>
        <dbReference type="ARBA" id="ARBA00023015"/>
    </source>
</evidence>
<dbReference type="EMBL" id="JAVXUO010000243">
    <property type="protein sequence ID" value="KAK2994081.1"/>
    <property type="molecule type" value="Genomic_DNA"/>
</dbReference>
<protein>
    <recommendedName>
        <fullName evidence="10">Homeobox-leucine zipper protein</fullName>
    </recommendedName>
    <alternativeName>
        <fullName evidence="10">HD-ZIP protein</fullName>
    </alternativeName>
    <alternativeName>
        <fullName evidence="10">Homeodomain transcription factor</fullName>
    </alternativeName>
</protein>
<dbReference type="PROSITE" id="PS00027">
    <property type="entry name" value="HOMEOBOX_1"/>
    <property type="match status" value="1"/>
</dbReference>
<comment type="caution">
    <text evidence="13">The sequence shown here is derived from an EMBL/GenBank/DDBJ whole genome shotgun (WGS) entry which is preliminary data.</text>
</comment>
<dbReference type="InterPro" id="IPR003106">
    <property type="entry name" value="Leu_zip_homeo"/>
</dbReference>
<dbReference type="FunFam" id="1.10.10.60:FF:000159">
    <property type="entry name" value="Homeobox-leucine zipper protein HAT5"/>
    <property type="match status" value="1"/>
</dbReference>
<dbReference type="GO" id="GO:0043565">
    <property type="term" value="F:sequence-specific DNA binding"/>
    <property type="evidence" value="ECO:0007669"/>
    <property type="project" value="InterPro"/>
</dbReference>
<evidence type="ECO:0000256" key="10">
    <source>
        <dbReference type="RuleBase" id="RU369038"/>
    </source>
</evidence>
<evidence type="ECO:0000256" key="9">
    <source>
        <dbReference type="RuleBase" id="RU000682"/>
    </source>
</evidence>
<evidence type="ECO:0000256" key="1">
    <source>
        <dbReference type="ARBA" id="ARBA00004123"/>
    </source>
</evidence>
<dbReference type="InterPro" id="IPR017970">
    <property type="entry name" value="Homeobox_CS"/>
</dbReference>
<evidence type="ECO:0000256" key="6">
    <source>
        <dbReference type="ARBA" id="ARBA00023242"/>
    </source>
</evidence>
<name>A0AA88UTP4_9ASTE</name>
<evidence type="ECO:0000256" key="7">
    <source>
        <dbReference type="ARBA" id="ARBA00025748"/>
    </source>
</evidence>
<dbReference type="SMART" id="SM00389">
    <property type="entry name" value="HOX"/>
    <property type="match status" value="1"/>
</dbReference>
<dbReference type="SUPFAM" id="SSF46689">
    <property type="entry name" value="Homeodomain-like"/>
    <property type="match status" value="1"/>
</dbReference>
<dbReference type="InterPro" id="IPR045224">
    <property type="entry name" value="HDZip_class_I_plant"/>
</dbReference>
<proteinExistence type="inferred from homology"/>
<keyword evidence="6 8" id="KW-0539">Nucleus</keyword>
<dbReference type="Proteomes" id="UP001187471">
    <property type="component" value="Unassembled WGS sequence"/>
</dbReference>
<comment type="subcellular location">
    <subcellularLocation>
        <location evidence="1 8 9">Nucleus</location>
    </subcellularLocation>
</comment>
<keyword evidence="4 8" id="KW-0371">Homeobox</keyword>
<evidence type="ECO:0000256" key="5">
    <source>
        <dbReference type="ARBA" id="ARBA00023163"/>
    </source>
</evidence>
<dbReference type="InterPro" id="IPR001356">
    <property type="entry name" value="HD"/>
</dbReference>
<dbReference type="GO" id="GO:0042802">
    <property type="term" value="F:identical protein binding"/>
    <property type="evidence" value="ECO:0007669"/>
    <property type="project" value="UniProtKB-ARBA"/>
</dbReference>
<dbReference type="GO" id="GO:0005634">
    <property type="term" value="C:nucleus"/>
    <property type="evidence" value="ECO:0007669"/>
    <property type="project" value="UniProtKB-SubCell"/>
</dbReference>
<keyword evidence="2 10" id="KW-0805">Transcription regulation</keyword>
<dbReference type="GO" id="GO:0045893">
    <property type="term" value="P:positive regulation of DNA-templated transcription"/>
    <property type="evidence" value="ECO:0007669"/>
    <property type="project" value="TreeGrafter"/>
</dbReference>
<accession>A0AA88UTP4</accession>
<dbReference type="AlphaFoldDB" id="A0AA88UTP4"/>
<comment type="function">
    <text evidence="10">Transcription factor.</text>
</comment>
<keyword evidence="3 8" id="KW-0238">DNA-binding</keyword>
<evidence type="ECO:0000313" key="14">
    <source>
        <dbReference type="Proteomes" id="UP001187471"/>
    </source>
</evidence>
<evidence type="ECO:0000256" key="4">
    <source>
        <dbReference type="ARBA" id="ARBA00023155"/>
    </source>
</evidence>
<dbReference type="CDD" id="cd00086">
    <property type="entry name" value="homeodomain"/>
    <property type="match status" value="1"/>
</dbReference>
<feature type="DNA-binding region" description="Homeobox" evidence="8">
    <location>
        <begin position="61"/>
        <end position="120"/>
    </location>
</feature>
<evidence type="ECO:0000256" key="8">
    <source>
        <dbReference type="PROSITE-ProRule" id="PRU00108"/>
    </source>
</evidence>
<dbReference type="Gene3D" id="1.10.10.60">
    <property type="entry name" value="Homeodomain-like"/>
    <property type="match status" value="1"/>
</dbReference>
<dbReference type="PANTHER" id="PTHR24326:SF497">
    <property type="entry name" value="HOMEOBOX-LEUCINE ZIPPER PROTEIN HAT5"/>
    <property type="match status" value="1"/>
</dbReference>